<accession>A0ABM1BTM0</accession>
<sequence length="634" mass="71290">MALVYYSLDYVESTMNELLSWYGYDKLDTEESQALNVQRFSSLARTPPLRLSPALDEPGSENSNPKTFSRSRNRSSAPRTTPAAGGDNNDAHVTSSPSSGPEGRSTSSYAICAWCQKVGMKLLTLRSSTGTKAFCSEVCFTQCRRASFKKKKTCDWCKHIRHAMNYVNLENGENALRFCSDKCLNQYKMNIFCKETQKHLQVHPRFQETFRKINRNATENIITPELWLRDCKDESCREIRRDSLTSSAEKTGKVPFTLDDRIPSLATNRTTASFPGKSNKKDFKRRHNVTCVTNRCLSTKDFFQHQPKSPRSKSTRNQIISHWPTNPNSRFSTALREPKVLFPAPPIAIPDTNKIRTSVLPFFNMRSPYLGQQYVDSLFHLQKDLGKQNPLGSSPSSLPSVLSEFPSNACSINTLNISRPMSVDTKPHSSVLSHCLTNSFDAFSSTLPVTVVVPFPIPLPIPIPVPVFLPTSRSFLDKNFKTSPDNFYMTRETEKGLKTNIGDKNLNLKTDQTLSLLPPSVLGPNESLSSNFFESNLFSNTKEDSVISQPYCNESFEHYKVLADSNKLLKTEKNSESGNTDEFFATRLEQGVNSEYGCGLNCCKPLVVPDSHDGKQRPSPESQSVEIQSKRKCF</sequence>
<dbReference type="Pfam" id="PF15279">
    <property type="entry name" value="SOBP"/>
    <property type="match status" value="1"/>
</dbReference>
<evidence type="ECO:0000313" key="3">
    <source>
        <dbReference type="RefSeq" id="XP_013788426.2"/>
    </source>
</evidence>
<dbReference type="Proteomes" id="UP000694941">
    <property type="component" value="Unplaced"/>
</dbReference>
<organism evidence="2 3">
    <name type="scientific">Limulus polyphemus</name>
    <name type="common">Atlantic horseshoe crab</name>
    <dbReference type="NCBI Taxonomy" id="6850"/>
    <lineage>
        <taxon>Eukaryota</taxon>
        <taxon>Metazoa</taxon>
        <taxon>Ecdysozoa</taxon>
        <taxon>Arthropoda</taxon>
        <taxon>Chelicerata</taxon>
        <taxon>Merostomata</taxon>
        <taxon>Xiphosura</taxon>
        <taxon>Limulidae</taxon>
        <taxon>Limulus</taxon>
    </lineage>
</organism>
<dbReference type="InterPro" id="IPR026092">
    <property type="entry name" value="RAI2/SOBP"/>
</dbReference>
<dbReference type="RefSeq" id="XP_013788426.2">
    <property type="nucleotide sequence ID" value="XM_013932972.2"/>
</dbReference>
<gene>
    <name evidence="3" type="primary">LOC106472334</name>
</gene>
<protein>
    <submittedName>
        <fullName evidence="3">Sine oculis-binding protein homolog isoform X1</fullName>
    </submittedName>
</protein>
<proteinExistence type="predicted"/>
<evidence type="ECO:0000256" key="1">
    <source>
        <dbReference type="SAM" id="MobiDB-lite"/>
    </source>
</evidence>
<name>A0ABM1BTM0_LIMPO</name>
<dbReference type="GeneID" id="106472334"/>
<dbReference type="PANTHER" id="PTHR23186:SF4">
    <property type="entry name" value="GH22790P"/>
    <property type="match status" value="1"/>
</dbReference>
<evidence type="ECO:0000313" key="2">
    <source>
        <dbReference type="Proteomes" id="UP000694941"/>
    </source>
</evidence>
<feature type="compositionally biased region" description="Polar residues" evidence="1">
    <location>
        <begin position="60"/>
        <end position="79"/>
    </location>
</feature>
<keyword evidence="2" id="KW-1185">Reference proteome</keyword>
<feature type="region of interest" description="Disordered" evidence="1">
    <location>
        <begin position="610"/>
        <end position="634"/>
    </location>
</feature>
<dbReference type="PANTHER" id="PTHR23186">
    <property type="entry name" value="RETINOIC ACID-INDUCED PROTEIN 2"/>
    <property type="match status" value="1"/>
</dbReference>
<reference evidence="3" key="1">
    <citation type="submission" date="2025-08" db="UniProtKB">
        <authorList>
            <consortium name="RefSeq"/>
        </authorList>
    </citation>
    <scope>IDENTIFICATION</scope>
    <source>
        <tissue evidence="3">Muscle</tissue>
    </source>
</reference>
<feature type="compositionally biased region" description="Polar residues" evidence="1">
    <location>
        <begin position="91"/>
        <end position="104"/>
    </location>
</feature>
<feature type="region of interest" description="Disordered" evidence="1">
    <location>
        <begin position="48"/>
        <end position="104"/>
    </location>
</feature>